<reference evidence="1" key="1">
    <citation type="submission" date="2021-01" db="EMBL/GenBank/DDBJ databases">
        <title>Whole genome shotgun sequence of Acrocarpospora phusangensis NBRC 108782.</title>
        <authorList>
            <person name="Komaki H."/>
            <person name="Tamura T."/>
        </authorList>
    </citation>
    <scope>NUCLEOTIDE SEQUENCE</scope>
    <source>
        <strain evidence="1">NBRC 108782</strain>
    </source>
</reference>
<evidence type="ECO:0000313" key="2">
    <source>
        <dbReference type="Proteomes" id="UP000640052"/>
    </source>
</evidence>
<protein>
    <submittedName>
        <fullName evidence="1">Uncharacterized protein</fullName>
    </submittedName>
</protein>
<sequence>MLLSEVHPEEFRAATEHALASFDAEIAQFADPSDEDVFAAVRRVVEALNEVAESDPGTSYDTIDRENLCDYIENALTESGIDVEALASRRGLHPTASLTDEWRDW</sequence>
<comment type="caution">
    <text evidence="1">The sequence shown here is derived from an EMBL/GenBank/DDBJ whole genome shotgun (WGS) entry which is preliminary data.</text>
</comment>
<keyword evidence="2" id="KW-1185">Reference proteome</keyword>
<dbReference type="Proteomes" id="UP000640052">
    <property type="component" value="Unassembled WGS sequence"/>
</dbReference>
<dbReference type="RefSeq" id="WP_204044566.1">
    <property type="nucleotide sequence ID" value="NZ_BOOA01000067.1"/>
</dbReference>
<accession>A0A919QFP6</accession>
<evidence type="ECO:0000313" key="1">
    <source>
        <dbReference type="EMBL" id="GIH27923.1"/>
    </source>
</evidence>
<name>A0A919QFP6_9ACTN</name>
<dbReference type="EMBL" id="BOOA01000067">
    <property type="protein sequence ID" value="GIH27923.1"/>
    <property type="molecule type" value="Genomic_DNA"/>
</dbReference>
<proteinExistence type="predicted"/>
<dbReference type="AlphaFoldDB" id="A0A919QFP6"/>
<organism evidence="1 2">
    <name type="scientific">Acrocarpospora phusangensis</name>
    <dbReference type="NCBI Taxonomy" id="1070424"/>
    <lineage>
        <taxon>Bacteria</taxon>
        <taxon>Bacillati</taxon>
        <taxon>Actinomycetota</taxon>
        <taxon>Actinomycetes</taxon>
        <taxon>Streptosporangiales</taxon>
        <taxon>Streptosporangiaceae</taxon>
        <taxon>Acrocarpospora</taxon>
    </lineage>
</organism>
<gene>
    <name evidence="1" type="ORF">Aph01nite_62330</name>
</gene>